<dbReference type="AlphaFoldDB" id="A0A0M0JDF1"/>
<dbReference type="Gene3D" id="2.30.29.30">
    <property type="entry name" value="Pleckstrin-homology domain (PH domain)/Phosphotyrosine-binding domain (PTB)"/>
    <property type="match status" value="1"/>
</dbReference>
<comment type="caution">
    <text evidence="3">The sequence shown here is derived from an EMBL/GenBank/DDBJ whole genome shotgun (WGS) entry which is preliminary data.</text>
</comment>
<protein>
    <submittedName>
        <fullName evidence="3">Necap-like protein</fullName>
    </submittedName>
</protein>
<evidence type="ECO:0000259" key="2">
    <source>
        <dbReference type="Pfam" id="PF07933"/>
    </source>
</evidence>
<keyword evidence="4" id="KW-1185">Reference proteome</keyword>
<evidence type="ECO:0000313" key="4">
    <source>
        <dbReference type="Proteomes" id="UP000037460"/>
    </source>
</evidence>
<dbReference type="Proteomes" id="UP000037460">
    <property type="component" value="Unassembled WGS sequence"/>
</dbReference>
<dbReference type="EMBL" id="JWZX01003073">
    <property type="protein sequence ID" value="KOO24614.1"/>
    <property type="molecule type" value="Genomic_DNA"/>
</dbReference>
<dbReference type="OrthoDB" id="10265489at2759"/>
<dbReference type="CDD" id="cd13228">
    <property type="entry name" value="PHear_NECAP"/>
    <property type="match status" value="1"/>
</dbReference>
<reference evidence="4" key="1">
    <citation type="journal article" date="2015" name="PLoS Genet.">
        <title>Genome Sequence and Transcriptome Analyses of Chrysochromulina tobin: Metabolic Tools for Enhanced Algal Fitness in the Prominent Order Prymnesiales (Haptophyceae).</title>
        <authorList>
            <person name="Hovde B.T."/>
            <person name="Deodato C.R."/>
            <person name="Hunsperger H.M."/>
            <person name="Ryken S.A."/>
            <person name="Yost W."/>
            <person name="Jha R.K."/>
            <person name="Patterson J."/>
            <person name="Monnat R.J. Jr."/>
            <person name="Barlow S.B."/>
            <person name="Starkenburg S.R."/>
            <person name="Cattolico R.A."/>
        </authorList>
    </citation>
    <scope>NUCLEOTIDE SEQUENCE</scope>
    <source>
        <strain evidence="4">CCMP291</strain>
    </source>
</reference>
<dbReference type="InterPro" id="IPR011993">
    <property type="entry name" value="PH-like_dom_sf"/>
</dbReference>
<dbReference type="SUPFAM" id="SSF50729">
    <property type="entry name" value="PH domain-like"/>
    <property type="match status" value="1"/>
</dbReference>
<sequence length="320" mass="31844">MQDLFGDLSAADTVEQTLSVLNTAQVYKLPPRPSTAGWQCADWPKTNHIFTGRVMIVALGKQCTIKLIDPNTGTLFAQCPLDNDKPELSVEPVVDSSRYFVLRVSDGSGRSAFLGIGFLERSDAFEFNVTLQDHVKRLKNEVEAAKVASEPPPPAKDLSLSGSIKISVGGVGGSGSSKPRPAPAAGGGLIALGAPPGGLGAPPSGGRRRPVAGAPADAPAPAAAFGSDPFGGAFAPAPASAADPFGGAFGSAPFGSSTPTAPPAAPAFGADPFGSMAAFAPAPAAASGSALADLSAAFGDSKPFGDAPAAGSAGGWTNFG</sequence>
<accession>A0A0M0JDF1</accession>
<gene>
    <name evidence="3" type="ORF">Ctob_000661</name>
</gene>
<dbReference type="GO" id="GO:0030125">
    <property type="term" value="C:clathrin vesicle coat"/>
    <property type="evidence" value="ECO:0007669"/>
    <property type="project" value="TreeGrafter"/>
</dbReference>
<evidence type="ECO:0000313" key="3">
    <source>
        <dbReference type="EMBL" id="KOO24614.1"/>
    </source>
</evidence>
<organism evidence="3 4">
    <name type="scientific">Chrysochromulina tobinii</name>
    <dbReference type="NCBI Taxonomy" id="1460289"/>
    <lineage>
        <taxon>Eukaryota</taxon>
        <taxon>Haptista</taxon>
        <taxon>Haptophyta</taxon>
        <taxon>Prymnesiophyceae</taxon>
        <taxon>Prymnesiales</taxon>
        <taxon>Chrysochromulinaceae</taxon>
        <taxon>Chrysochromulina</taxon>
    </lineage>
</organism>
<dbReference type="InterPro" id="IPR012466">
    <property type="entry name" value="NECAP_PHear"/>
</dbReference>
<feature type="domain" description="NECAP PHear" evidence="2">
    <location>
        <begin position="15"/>
        <end position="168"/>
    </location>
</feature>
<dbReference type="GO" id="GO:0006897">
    <property type="term" value="P:endocytosis"/>
    <property type="evidence" value="ECO:0007669"/>
    <property type="project" value="InterPro"/>
</dbReference>
<dbReference type="PANTHER" id="PTHR12847:SF9">
    <property type="entry name" value="NECAP-LIKE PROTEIN CG9132"/>
    <property type="match status" value="1"/>
</dbReference>
<dbReference type="Pfam" id="PF07933">
    <property type="entry name" value="DUF1681"/>
    <property type="match status" value="1"/>
</dbReference>
<feature type="compositionally biased region" description="Low complexity" evidence="1">
    <location>
        <begin position="201"/>
        <end position="223"/>
    </location>
</feature>
<proteinExistence type="predicted"/>
<name>A0A0M0JDF1_9EUKA</name>
<feature type="compositionally biased region" description="Gly residues" evidence="1">
    <location>
        <begin position="185"/>
        <end position="200"/>
    </location>
</feature>
<feature type="region of interest" description="Disordered" evidence="1">
    <location>
        <begin position="170"/>
        <end position="223"/>
    </location>
</feature>
<evidence type="ECO:0000256" key="1">
    <source>
        <dbReference type="SAM" id="MobiDB-lite"/>
    </source>
</evidence>
<dbReference type="PANTHER" id="PTHR12847">
    <property type="entry name" value="ATP-BINDING CASSETTE ABC TRANSPORTER-RELATED"/>
    <property type="match status" value="1"/>
</dbReference>